<dbReference type="AlphaFoldDB" id="A0A517MD89"/>
<organism evidence="1 2">
    <name type="scientific">Roseimaritima multifibrata</name>
    <dbReference type="NCBI Taxonomy" id="1930274"/>
    <lineage>
        <taxon>Bacteria</taxon>
        <taxon>Pseudomonadati</taxon>
        <taxon>Planctomycetota</taxon>
        <taxon>Planctomycetia</taxon>
        <taxon>Pirellulales</taxon>
        <taxon>Pirellulaceae</taxon>
        <taxon>Roseimaritima</taxon>
    </lineage>
</organism>
<name>A0A517MD89_9BACT</name>
<dbReference type="KEGG" id="rml:FF011L_14960"/>
<accession>A0A517MD89</accession>
<keyword evidence="2" id="KW-1185">Reference proteome</keyword>
<proteinExistence type="predicted"/>
<gene>
    <name evidence="1" type="ORF">FF011L_14960</name>
</gene>
<dbReference type="Proteomes" id="UP000320672">
    <property type="component" value="Chromosome"/>
</dbReference>
<sequence>MERRKPSGPFAKKWFLGRRARALPLGIWGTHSLSGTAQAVRPFCEEVIPGPEDARPAARNLEARILLAERRKPSGPFAKKWFLGRRARALPLGIWGTHSLSGTAQAVRPFCEEVVPGPEDARPAARNLEAPILLAERRKPSGLFAKKKLPGRHAIQLHRPVRLPASQEAVIKNAPDRSDSIFPADLLAFVIPTRTVADASFGET</sequence>
<evidence type="ECO:0000313" key="1">
    <source>
        <dbReference type="EMBL" id="QDS92747.1"/>
    </source>
</evidence>
<dbReference type="EMBL" id="CP036262">
    <property type="protein sequence ID" value="QDS92747.1"/>
    <property type="molecule type" value="Genomic_DNA"/>
</dbReference>
<reference evidence="1 2" key="1">
    <citation type="submission" date="2019-02" db="EMBL/GenBank/DDBJ databases">
        <title>Deep-cultivation of Planctomycetes and their phenomic and genomic characterization uncovers novel biology.</title>
        <authorList>
            <person name="Wiegand S."/>
            <person name="Jogler M."/>
            <person name="Boedeker C."/>
            <person name="Pinto D."/>
            <person name="Vollmers J."/>
            <person name="Rivas-Marin E."/>
            <person name="Kohn T."/>
            <person name="Peeters S.H."/>
            <person name="Heuer A."/>
            <person name="Rast P."/>
            <person name="Oberbeckmann S."/>
            <person name="Bunk B."/>
            <person name="Jeske O."/>
            <person name="Meyerdierks A."/>
            <person name="Storesund J.E."/>
            <person name="Kallscheuer N."/>
            <person name="Luecker S."/>
            <person name="Lage O.M."/>
            <person name="Pohl T."/>
            <person name="Merkel B.J."/>
            <person name="Hornburger P."/>
            <person name="Mueller R.-W."/>
            <person name="Bruemmer F."/>
            <person name="Labrenz M."/>
            <person name="Spormann A.M."/>
            <person name="Op den Camp H."/>
            <person name="Overmann J."/>
            <person name="Amann R."/>
            <person name="Jetten M.S.M."/>
            <person name="Mascher T."/>
            <person name="Medema M.H."/>
            <person name="Devos D.P."/>
            <person name="Kaster A.-K."/>
            <person name="Ovreas L."/>
            <person name="Rohde M."/>
            <person name="Galperin M.Y."/>
            <person name="Jogler C."/>
        </authorList>
    </citation>
    <scope>NUCLEOTIDE SEQUENCE [LARGE SCALE GENOMIC DNA]</scope>
    <source>
        <strain evidence="1 2">FF011L</strain>
    </source>
</reference>
<evidence type="ECO:0000313" key="2">
    <source>
        <dbReference type="Proteomes" id="UP000320672"/>
    </source>
</evidence>
<protein>
    <submittedName>
        <fullName evidence="1">Uncharacterized protein</fullName>
    </submittedName>
</protein>